<protein>
    <submittedName>
        <fullName evidence="1">Receptor-transporting protein 4-like X8</fullName>
    </submittedName>
</protein>
<proteinExistence type="predicted"/>
<keyword evidence="1" id="KW-0675">Receptor</keyword>
<accession>A0AAD8FG51</accession>
<evidence type="ECO:0000313" key="1">
    <source>
        <dbReference type="EMBL" id="KAK0063782.1"/>
    </source>
</evidence>
<dbReference type="AlphaFoldDB" id="A0AAD8FG51"/>
<comment type="caution">
    <text evidence="1">The sequence shown here is derived from an EMBL/GenBank/DDBJ whole genome shotgun (WGS) entry which is preliminary data.</text>
</comment>
<reference evidence="1" key="2">
    <citation type="submission" date="2023-04" db="EMBL/GenBank/DDBJ databases">
        <authorList>
            <person name="Bu L."/>
            <person name="Lu L."/>
            <person name="Laidemitt M.R."/>
            <person name="Zhang S.M."/>
            <person name="Mutuku M."/>
            <person name="Mkoji G."/>
            <person name="Steinauer M."/>
            <person name="Loker E.S."/>
        </authorList>
    </citation>
    <scope>NUCLEOTIDE SEQUENCE</scope>
    <source>
        <strain evidence="1">KasaAsao</strain>
        <tissue evidence="1">Whole Snail</tissue>
    </source>
</reference>
<dbReference type="EMBL" id="JASAOG010000020">
    <property type="protein sequence ID" value="KAK0063782.1"/>
    <property type="molecule type" value="Genomic_DNA"/>
</dbReference>
<evidence type="ECO:0000313" key="2">
    <source>
        <dbReference type="Proteomes" id="UP001233172"/>
    </source>
</evidence>
<sequence>MRSITPQLIKICIDQMTCNLTRQATYLCDRKSPSSDSLHLDRSMGLMDRDGDTGEIGMAAKVLVIIMMSSSDDFSTLNSYYPPGRRPN</sequence>
<dbReference type="Proteomes" id="UP001233172">
    <property type="component" value="Unassembled WGS sequence"/>
</dbReference>
<gene>
    <name evidence="1" type="ORF">Bpfe_006933</name>
</gene>
<name>A0AAD8FG51_BIOPF</name>
<organism evidence="1 2">
    <name type="scientific">Biomphalaria pfeifferi</name>
    <name type="common">Bloodfluke planorb</name>
    <name type="synonym">Freshwater snail</name>
    <dbReference type="NCBI Taxonomy" id="112525"/>
    <lineage>
        <taxon>Eukaryota</taxon>
        <taxon>Metazoa</taxon>
        <taxon>Spiralia</taxon>
        <taxon>Lophotrochozoa</taxon>
        <taxon>Mollusca</taxon>
        <taxon>Gastropoda</taxon>
        <taxon>Heterobranchia</taxon>
        <taxon>Euthyneura</taxon>
        <taxon>Panpulmonata</taxon>
        <taxon>Hygrophila</taxon>
        <taxon>Lymnaeoidea</taxon>
        <taxon>Planorbidae</taxon>
        <taxon>Biomphalaria</taxon>
    </lineage>
</organism>
<reference evidence="1" key="1">
    <citation type="journal article" date="2023" name="PLoS Negl. Trop. Dis.">
        <title>A genome sequence for Biomphalaria pfeifferi, the major vector snail for the human-infecting parasite Schistosoma mansoni.</title>
        <authorList>
            <person name="Bu L."/>
            <person name="Lu L."/>
            <person name="Laidemitt M.R."/>
            <person name="Zhang S.M."/>
            <person name="Mutuku M."/>
            <person name="Mkoji G."/>
            <person name="Steinauer M."/>
            <person name="Loker E.S."/>
        </authorList>
    </citation>
    <scope>NUCLEOTIDE SEQUENCE</scope>
    <source>
        <strain evidence="1">KasaAsao</strain>
    </source>
</reference>
<keyword evidence="2" id="KW-1185">Reference proteome</keyword>